<organism evidence="5 6">
    <name type="scientific">Granulicella mallensis</name>
    <dbReference type="NCBI Taxonomy" id="940614"/>
    <lineage>
        <taxon>Bacteria</taxon>
        <taxon>Pseudomonadati</taxon>
        <taxon>Acidobacteriota</taxon>
        <taxon>Terriglobia</taxon>
        <taxon>Terriglobales</taxon>
        <taxon>Acidobacteriaceae</taxon>
        <taxon>Granulicella</taxon>
    </lineage>
</organism>
<feature type="domain" description="IcmF-related" evidence="2">
    <location>
        <begin position="438"/>
        <end position="740"/>
    </location>
</feature>
<feature type="domain" description="Type VI secretion system component TssM1 N-terminal" evidence="3">
    <location>
        <begin position="118"/>
        <end position="378"/>
    </location>
</feature>
<dbReference type="AlphaFoldDB" id="A0A7W7ZR04"/>
<evidence type="ECO:0000259" key="4">
    <source>
        <dbReference type="Pfam" id="PF21070"/>
    </source>
</evidence>
<name>A0A7W7ZR04_9BACT</name>
<dbReference type="Pfam" id="PF21070">
    <property type="entry name" value="IcmF_helical"/>
    <property type="match status" value="1"/>
</dbReference>
<sequence length="1086" mass="116915">MGNRTANTSMLDALLREAENKLGSAGRKGKTLHTLPMLYLLGDTNAAKTTAVLRTDWNAELIAGEAMRDGEVCPTSTLNLWFADGVLLAETGVALNDSPAQMRRLFAKTRPGSWRTSFRGDAPLRAAVVCVSCERLLGANAASELAALAAKTGEQLRELAKFLGTAVPVYVLFTKADRIPFFAAWVRNLSTDEASLLLGAAPRDFSVRPGSTWAETASATILQSYDGLLSDLQGTRLPLLARETDGPVAAENYEFPREMRKLRNSLSAFLIELVRPSQLHVSPLLRGFYFTGVRAHMVEQIISEAAATPKAIAQQDAGATRIFSALSAQQGATSADSFAPRTSSKKTAQWAFLPRFFPQAVLRDAAALAGSGTTRQASLFQRFVYGTAAALLLLLLIAFTVSYSNNHTIEKQLNAADQQLAHNEAVGGANELAAMSQLEQLDILRSHLVQLEQWQREGAPLGYRWGLYHGNTLLAPARRLYFEHFRALLLTRTQNNLIAELGGLPATPPQNADYNSTYEALRGYLITTSYPQYSTSAFLAPVLTNHWQNGATISSEHRALAQRQFAFYADELTLDNPYSIKPVDTSVNQARTYLAGFGGFERIYQSILTAASRQTASIDFNAQFPHSAETILEPHIVLGAFTPSGYTFMQNALAHPEVYFRGEAWVLGDKAPATIDTGSLKQQLTTRYDTDYITTWRAFLDQAHVVKARSLAEAGTKLGIVSGTNSPLLALIQTASYNTSVQDKSISDAFQAPQTLVPPANKDQYLTSSNKNYVDGLLTLRSSIQQVTASPTGTLDPAAAAPIASAASAAHLAAQQTAQAFHIDAQAHTDAVTLALMEAPITSADALLHGLGPAAANAGSRSFCSAVNGLFSKFPFNPASSVQATPAEVTAVLQPNSGELWQFYNTNLKSLLVQQGTHYSEAPNPPIRVNPAFLRFFNRAADLSAAFFPAGATAPSLTFTLHNLPSNGVQKATLKVDSQTLALKDPPKQFTWQAATAANASLTANDLPLTFTGVWAVFEMLDKGKIERSITPNTYDLSFALELANTPVRAPDGTPIVVDYELSGPGASVLAPGSMSGLRCVDSVAR</sequence>
<evidence type="ECO:0000313" key="6">
    <source>
        <dbReference type="Proteomes" id="UP000584867"/>
    </source>
</evidence>
<protein>
    <submittedName>
        <fullName evidence="5">Type VI secretion system protein ImpL</fullName>
    </submittedName>
</protein>
<dbReference type="InterPro" id="IPR053156">
    <property type="entry name" value="T6SS_TssM-like"/>
</dbReference>
<keyword evidence="1" id="KW-1133">Transmembrane helix</keyword>
<keyword evidence="1" id="KW-0472">Membrane</keyword>
<dbReference type="InterPro" id="IPR025743">
    <property type="entry name" value="TssM1_N"/>
</dbReference>
<dbReference type="RefSeq" id="WP_184255923.1">
    <property type="nucleotide sequence ID" value="NZ_JACHIO010000009.1"/>
</dbReference>
<dbReference type="PANTHER" id="PTHR36153">
    <property type="entry name" value="INNER MEMBRANE PROTEIN-RELATED"/>
    <property type="match status" value="1"/>
</dbReference>
<evidence type="ECO:0000313" key="5">
    <source>
        <dbReference type="EMBL" id="MBB5064214.1"/>
    </source>
</evidence>
<proteinExistence type="predicted"/>
<evidence type="ECO:0000259" key="2">
    <source>
        <dbReference type="Pfam" id="PF06761"/>
    </source>
</evidence>
<evidence type="ECO:0000256" key="1">
    <source>
        <dbReference type="SAM" id="Phobius"/>
    </source>
</evidence>
<dbReference type="PANTHER" id="PTHR36153:SF1">
    <property type="entry name" value="TYPE VI SECRETION SYSTEM COMPONENT TSSM1"/>
    <property type="match status" value="1"/>
</dbReference>
<gene>
    <name evidence="5" type="ORF">HDF15_002565</name>
</gene>
<dbReference type="EMBL" id="JACHIO010000009">
    <property type="protein sequence ID" value="MBB5064214.1"/>
    <property type="molecule type" value="Genomic_DNA"/>
</dbReference>
<comment type="caution">
    <text evidence="5">The sequence shown here is derived from an EMBL/GenBank/DDBJ whole genome shotgun (WGS) entry which is preliminary data.</text>
</comment>
<dbReference type="Pfam" id="PF14331">
    <property type="entry name" value="IcmF-related_N"/>
    <property type="match status" value="1"/>
</dbReference>
<feature type="transmembrane region" description="Helical" evidence="1">
    <location>
        <begin position="383"/>
        <end position="403"/>
    </location>
</feature>
<accession>A0A7W7ZR04</accession>
<dbReference type="Pfam" id="PF06761">
    <property type="entry name" value="IcmF-related"/>
    <property type="match status" value="1"/>
</dbReference>
<dbReference type="Proteomes" id="UP000584867">
    <property type="component" value="Unassembled WGS sequence"/>
</dbReference>
<dbReference type="InterPro" id="IPR048677">
    <property type="entry name" value="TssM1_hel"/>
</dbReference>
<dbReference type="InterPro" id="IPR009612">
    <property type="entry name" value="IcmF-rel"/>
</dbReference>
<reference evidence="5 6" key="1">
    <citation type="submission" date="2020-08" db="EMBL/GenBank/DDBJ databases">
        <title>Genomic Encyclopedia of Type Strains, Phase IV (KMG-V): Genome sequencing to study the core and pangenomes of soil and plant-associated prokaryotes.</title>
        <authorList>
            <person name="Whitman W."/>
        </authorList>
    </citation>
    <scope>NUCLEOTIDE SEQUENCE [LARGE SCALE GENOMIC DNA]</scope>
    <source>
        <strain evidence="5 6">X5P3</strain>
    </source>
</reference>
<feature type="domain" description="Type VI secretion system component TssM1 helical" evidence="4">
    <location>
        <begin position="871"/>
        <end position="951"/>
    </location>
</feature>
<evidence type="ECO:0000259" key="3">
    <source>
        <dbReference type="Pfam" id="PF14331"/>
    </source>
</evidence>
<keyword evidence="1" id="KW-0812">Transmembrane</keyword>